<evidence type="ECO:0000313" key="9">
    <source>
        <dbReference type="EMBL" id="ASQ30044.1"/>
    </source>
</evidence>
<feature type="active site" description="Proton donor/acceptor" evidence="7">
    <location>
        <position position="157"/>
    </location>
</feature>
<feature type="domain" description="L,D-TPase catalytic" evidence="8">
    <location>
        <begin position="66"/>
        <end position="198"/>
    </location>
</feature>
<keyword evidence="3" id="KW-0808">Transferase</keyword>
<evidence type="ECO:0000256" key="5">
    <source>
        <dbReference type="ARBA" id="ARBA00022984"/>
    </source>
</evidence>
<evidence type="ECO:0000256" key="3">
    <source>
        <dbReference type="ARBA" id="ARBA00022679"/>
    </source>
</evidence>
<dbReference type="Pfam" id="PF03734">
    <property type="entry name" value="YkuD"/>
    <property type="match status" value="1"/>
</dbReference>
<dbReference type="GO" id="GO:0071555">
    <property type="term" value="P:cell wall organization"/>
    <property type="evidence" value="ECO:0007669"/>
    <property type="project" value="UniProtKB-UniRule"/>
</dbReference>
<dbReference type="PANTHER" id="PTHR36699:SF1">
    <property type="entry name" value="L,D-TRANSPEPTIDASE YAFK-RELATED"/>
    <property type="match status" value="1"/>
</dbReference>
<feature type="active site" description="Nucleophile" evidence="7">
    <location>
        <position position="174"/>
    </location>
</feature>
<dbReference type="SUPFAM" id="SSF54427">
    <property type="entry name" value="NTF2-like"/>
    <property type="match status" value="1"/>
</dbReference>
<dbReference type="OrthoDB" id="9809748at2"/>
<proteinExistence type="inferred from homology"/>
<dbReference type="CDD" id="cd16913">
    <property type="entry name" value="YkuD_like"/>
    <property type="match status" value="1"/>
</dbReference>
<protein>
    <submittedName>
        <fullName evidence="9">Peptidoglycan LD-carboxypeptidase</fullName>
    </submittedName>
</protein>
<evidence type="ECO:0000256" key="4">
    <source>
        <dbReference type="ARBA" id="ARBA00022960"/>
    </source>
</evidence>
<keyword evidence="10" id="KW-1185">Reference proteome</keyword>
<dbReference type="Gene3D" id="2.40.440.10">
    <property type="entry name" value="L,D-transpeptidase catalytic domain-like"/>
    <property type="match status" value="1"/>
</dbReference>
<dbReference type="GO" id="GO:0016740">
    <property type="term" value="F:transferase activity"/>
    <property type="evidence" value="ECO:0007669"/>
    <property type="project" value="UniProtKB-KW"/>
</dbReference>
<dbReference type="UniPathway" id="UPA00219"/>
<dbReference type="SUPFAM" id="SSF141523">
    <property type="entry name" value="L,D-transpeptidase catalytic domain-like"/>
    <property type="match status" value="1"/>
</dbReference>
<keyword evidence="9" id="KW-0378">Hydrolase</keyword>
<dbReference type="InterPro" id="IPR005490">
    <property type="entry name" value="LD_TPept_cat_dom"/>
</dbReference>
<evidence type="ECO:0000313" key="10">
    <source>
        <dbReference type="Proteomes" id="UP000201169"/>
    </source>
</evidence>
<evidence type="ECO:0000256" key="1">
    <source>
        <dbReference type="ARBA" id="ARBA00004752"/>
    </source>
</evidence>
<dbReference type="InterPro" id="IPR032710">
    <property type="entry name" value="NTF2-like_dom_sf"/>
</dbReference>
<name>A0A222MVG4_9BACT</name>
<dbReference type="Proteomes" id="UP000201169">
    <property type="component" value="Chromosome"/>
</dbReference>
<dbReference type="Pfam" id="PF24125">
    <property type="entry name" value="Cds6_C"/>
    <property type="match status" value="1"/>
</dbReference>
<evidence type="ECO:0000256" key="6">
    <source>
        <dbReference type="ARBA" id="ARBA00023316"/>
    </source>
</evidence>
<dbReference type="EMBL" id="CP022347">
    <property type="protein sequence ID" value="ASQ30044.1"/>
    <property type="molecule type" value="Genomic_DNA"/>
</dbReference>
<dbReference type="GO" id="GO:0008360">
    <property type="term" value="P:regulation of cell shape"/>
    <property type="evidence" value="ECO:0007669"/>
    <property type="project" value="UniProtKB-UniRule"/>
</dbReference>
<dbReference type="RefSeq" id="WP_094324830.1">
    <property type="nucleotide sequence ID" value="NZ_CP022347.1"/>
</dbReference>
<dbReference type="PROSITE" id="PS52029">
    <property type="entry name" value="LD_TPASE"/>
    <property type="match status" value="1"/>
</dbReference>
<comment type="pathway">
    <text evidence="1 7">Cell wall biogenesis; peptidoglycan biosynthesis.</text>
</comment>
<keyword evidence="5 7" id="KW-0573">Peptidoglycan synthesis</keyword>
<dbReference type="InterPro" id="IPR038063">
    <property type="entry name" value="Transpep_catalytic_dom"/>
</dbReference>
<dbReference type="KEGG" id="cavi:CAV_0376"/>
<evidence type="ECO:0000259" key="8">
    <source>
        <dbReference type="PROSITE" id="PS52029"/>
    </source>
</evidence>
<evidence type="ECO:0000256" key="2">
    <source>
        <dbReference type="ARBA" id="ARBA00005992"/>
    </source>
</evidence>
<keyword evidence="4 7" id="KW-0133">Cell shape</keyword>
<dbReference type="PANTHER" id="PTHR36699">
    <property type="entry name" value="LD-TRANSPEPTIDASE"/>
    <property type="match status" value="1"/>
</dbReference>
<keyword evidence="9" id="KW-0121">Carboxypeptidase</keyword>
<keyword evidence="9" id="KW-0645">Protease</keyword>
<sequence length="326" mass="38266">MLRKVLLCLFFVFSLAFSSDLARIYLNEGLEAVARELEKEFTNKNFWLSELNGKDLSLGYYTQRTAIVLTNKTDKTFRVFVYDNGKLEQKFEQKDVLTGLMGDKQKEGDLITPVGFYDLGPKFDPRNTYYGPFAFATDYPNMLDRVNDKTGGGIWIHGYPMDGTRLDEYKTRGCIALHNHILVDFAKVIDREKNVYAMTENKEVFRTNQDEIASIMAALFEWKESWTISDIKKYLSFYDEKNFKRFDKSSFKEFAAMKRIIFSRNEDKTIKFSNINISPYPNLDNEKMFRITFYQDYRATNHSFRGNKLLYVKLDENGKMKILAER</sequence>
<evidence type="ECO:0000256" key="7">
    <source>
        <dbReference type="PROSITE-ProRule" id="PRU01373"/>
    </source>
</evidence>
<keyword evidence="6 7" id="KW-0961">Cell wall biogenesis/degradation</keyword>
<dbReference type="GO" id="GO:0009252">
    <property type="term" value="P:peptidoglycan biosynthetic process"/>
    <property type="evidence" value="ECO:0007669"/>
    <property type="project" value="UniProtKB-UniPathway"/>
</dbReference>
<reference evidence="9 10" key="1">
    <citation type="submission" date="2017-07" db="EMBL/GenBank/DDBJ databases">
        <title>Analysis of two Campylobacter avium genomes and identification of a novel hippuricase gene.</title>
        <authorList>
            <person name="Miller W.G."/>
            <person name="Chapman M.H."/>
            <person name="Yee E."/>
            <person name="Revez J."/>
            <person name="Bono J.L."/>
            <person name="Rossi M."/>
        </authorList>
    </citation>
    <scope>NUCLEOTIDE SEQUENCE [LARGE SCALE GENOMIC DNA]</scope>
    <source>
        <strain evidence="9 10">LMG 24591</strain>
    </source>
</reference>
<organism evidence="9 10">
    <name type="scientific">Campylobacter avium LMG 24591</name>
    <dbReference type="NCBI Taxonomy" id="522484"/>
    <lineage>
        <taxon>Bacteria</taxon>
        <taxon>Pseudomonadati</taxon>
        <taxon>Campylobacterota</taxon>
        <taxon>Epsilonproteobacteria</taxon>
        <taxon>Campylobacterales</taxon>
        <taxon>Campylobacteraceae</taxon>
        <taxon>Campylobacter</taxon>
    </lineage>
</organism>
<accession>A0A222MVG4</accession>
<dbReference type="InterPro" id="IPR054516">
    <property type="entry name" value="Csd6-like_dimerization"/>
</dbReference>
<gene>
    <name evidence="9" type="primary">pgp2</name>
    <name evidence="9" type="ORF">CAV_0376</name>
</gene>
<dbReference type="Pfam" id="PF22401">
    <property type="entry name" value="Csd6-like_dimeriz"/>
    <property type="match status" value="1"/>
</dbReference>
<dbReference type="GO" id="GO:0004180">
    <property type="term" value="F:carboxypeptidase activity"/>
    <property type="evidence" value="ECO:0007669"/>
    <property type="project" value="UniProtKB-KW"/>
</dbReference>
<comment type="similarity">
    <text evidence="2">Belongs to the YkuD family.</text>
</comment>
<dbReference type="InterPro" id="IPR056203">
    <property type="entry name" value="Cds6_C"/>
</dbReference>
<dbReference type="AlphaFoldDB" id="A0A222MVG4"/>